<evidence type="ECO:0008006" key="4">
    <source>
        <dbReference type="Google" id="ProtNLM"/>
    </source>
</evidence>
<protein>
    <recommendedName>
        <fullName evidence="4">Apple domain-containing protein</fullName>
    </recommendedName>
</protein>
<name>A0A383VG83_TETOB</name>
<feature type="chain" id="PRO_5016971375" description="Apple domain-containing protein" evidence="1">
    <location>
        <begin position="20"/>
        <end position="127"/>
    </location>
</feature>
<sequence>MASFAKVAALLCVLGLISALALEARELKAALYTIEGCSSYRTLGGGRRACTACTNGWAFVAGDGGCVRQSTTVMRPGLGGVGGVYGRPGGVYGVPGGVYGRPSGVYGRPGGVYSQTTVARPGGVYGR</sequence>
<organism evidence="2 3">
    <name type="scientific">Tetradesmus obliquus</name>
    <name type="common">Green alga</name>
    <name type="synonym">Acutodesmus obliquus</name>
    <dbReference type="NCBI Taxonomy" id="3088"/>
    <lineage>
        <taxon>Eukaryota</taxon>
        <taxon>Viridiplantae</taxon>
        <taxon>Chlorophyta</taxon>
        <taxon>core chlorophytes</taxon>
        <taxon>Chlorophyceae</taxon>
        <taxon>CS clade</taxon>
        <taxon>Sphaeropleales</taxon>
        <taxon>Scenedesmaceae</taxon>
        <taxon>Tetradesmus</taxon>
    </lineage>
</organism>
<gene>
    <name evidence="2" type="ORF">BQ4739_LOCUS3955</name>
</gene>
<proteinExistence type="predicted"/>
<feature type="signal peptide" evidence="1">
    <location>
        <begin position="1"/>
        <end position="19"/>
    </location>
</feature>
<dbReference type="Proteomes" id="UP000256970">
    <property type="component" value="Unassembled WGS sequence"/>
</dbReference>
<evidence type="ECO:0000313" key="2">
    <source>
        <dbReference type="EMBL" id="SZX63406.1"/>
    </source>
</evidence>
<evidence type="ECO:0000313" key="3">
    <source>
        <dbReference type="Proteomes" id="UP000256970"/>
    </source>
</evidence>
<dbReference type="EMBL" id="FNXT01000314">
    <property type="protein sequence ID" value="SZX63406.1"/>
    <property type="molecule type" value="Genomic_DNA"/>
</dbReference>
<accession>A0A383VG83</accession>
<dbReference type="AlphaFoldDB" id="A0A383VG83"/>
<keyword evidence="3" id="KW-1185">Reference proteome</keyword>
<reference evidence="2 3" key="1">
    <citation type="submission" date="2016-10" db="EMBL/GenBank/DDBJ databases">
        <authorList>
            <person name="Cai Z."/>
        </authorList>
    </citation>
    <scope>NUCLEOTIDE SEQUENCE [LARGE SCALE GENOMIC DNA]</scope>
</reference>
<evidence type="ECO:0000256" key="1">
    <source>
        <dbReference type="SAM" id="SignalP"/>
    </source>
</evidence>
<keyword evidence="1" id="KW-0732">Signal</keyword>